<dbReference type="Pfam" id="PF00082">
    <property type="entry name" value="Peptidase_S8"/>
    <property type="match status" value="1"/>
</dbReference>
<dbReference type="SUPFAM" id="SSF52743">
    <property type="entry name" value="Subtilisin-like"/>
    <property type="match status" value="1"/>
</dbReference>
<keyword evidence="5" id="KW-1185">Reference proteome</keyword>
<gene>
    <name evidence="4" type="ORF">LX66_4234</name>
</gene>
<organism evidence="4 5">
    <name type="scientific">Chitinophaga japonensis</name>
    <name type="common">Flexibacter japonensis</name>
    <dbReference type="NCBI Taxonomy" id="104662"/>
    <lineage>
        <taxon>Bacteria</taxon>
        <taxon>Pseudomonadati</taxon>
        <taxon>Bacteroidota</taxon>
        <taxon>Chitinophagia</taxon>
        <taxon>Chitinophagales</taxon>
        <taxon>Chitinophagaceae</taxon>
        <taxon>Chitinophaga</taxon>
    </lineage>
</organism>
<proteinExistence type="inferred from homology"/>
<feature type="domain" description="Peptidase S8/S53" evidence="3">
    <location>
        <begin position="159"/>
        <end position="424"/>
    </location>
</feature>
<comment type="caution">
    <text evidence="4">The sequence shown here is derived from an EMBL/GenBank/DDBJ whole genome shotgun (WGS) entry which is preliminary data.</text>
</comment>
<dbReference type="InterPro" id="IPR051048">
    <property type="entry name" value="Peptidase_S8/S53_subtilisin"/>
</dbReference>
<dbReference type="Gene3D" id="3.40.50.200">
    <property type="entry name" value="Peptidase S8/S53 domain"/>
    <property type="match status" value="1"/>
</dbReference>
<dbReference type="GO" id="GO:0004252">
    <property type="term" value="F:serine-type endopeptidase activity"/>
    <property type="evidence" value="ECO:0007669"/>
    <property type="project" value="InterPro"/>
</dbReference>
<dbReference type="InterPro" id="IPR000209">
    <property type="entry name" value="Peptidase_S8/S53_dom"/>
</dbReference>
<dbReference type="PROSITE" id="PS51892">
    <property type="entry name" value="SUBTILASE"/>
    <property type="match status" value="1"/>
</dbReference>
<dbReference type="PANTHER" id="PTHR43399">
    <property type="entry name" value="SUBTILISIN-RELATED"/>
    <property type="match status" value="1"/>
</dbReference>
<reference evidence="4 5" key="1">
    <citation type="journal article" date="2013" name="Stand. Genomic Sci.">
        <title>Genomic Encyclopedia of Type Strains, Phase I: The one thousand microbial genomes (KMG-I) project.</title>
        <authorList>
            <person name="Kyrpides N.C."/>
            <person name="Woyke T."/>
            <person name="Eisen J.A."/>
            <person name="Garrity G."/>
            <person name="Lilburn T.G."/>
            <person name="Beck B.J."/>
            <person name="Whitman W.B."/>
            <person name="Hugenholtz P."/>
            <person name="Klenk H.P."/>
        </authorList>
    </citation>
    <scope>NUCLEOTIDE SEQUENCE [LARGE SCALE GENOMIC DNA]</scope>
    <source>
        <strain evidence="4 5">DSM 13484</strain>
    </source>
</reference>
<evidence type="ECO:0000259" key="3">
    <source>
        <dbReference type="Pfam" id="PF00082"/>
    </source>
</evidence>
<dbReference type="EMBL" id="VLLG01000004">
    <property type="protein sequence ID" value="TWI86967.1"/>
    <property type="molecule type" value="Genomic_DNA"/>
</dbReference>
<comment type="caution">
    <text evidence="2">Lacks conserved residue(s) required for the propagation of feature annotation.</text>
</comment>
<accession>A0A562T0B2</accession>
<evidence type="ECO:0000313" key="5">
    <source>
        <dbReference type="Proteomes" id="UP000316778"/>
    </source>
</evidence>
<evidence type="ECO:0000256" key="1">
    <source>
        <dbReference type="ARBA" id="ARBA00011073"/>
    </source>
</evidence>
<name>A0A562T0B2_CHIJA</name>
<sequence>MPVLLLALLIVQCCRAQDAKGKPVIKKEEREKASSYKGYEEDEIIIAFKEGEYQVSKARIKAELARSGINRVDIRQCGNCGSYVELWKAKDIHNVIHSEGVGGGAAGSSKDVGEDTIAYYSRNFISKLPVEYVPVLPWESGHFRAETSFRPIDGAGRDTIVIAVLDTGIDTVQFQLAHFLWTNKAERPVLSDRDVSCYPGDIRGWNFVDKNANIRDDNKGRHGSLVSGYIAEAFSTAQFSRNFVQIMTLKTHDKDGNGDLFDCICAIHYAKEMKARIINASWGFYYYDTIPHPYLTKLITEVLPEAGILFIAAAGNEMRDVDEKARLDRKVPADSLRDLGHHKFYPACLSGDANSVITVTTTDGSSVSPAQNYSARYVDLGVKADRVRGRRMEFLGPFIFYPAGEQEYVRGSSFAAAIATGQIGAFLPRTVDNAQGNTKGKVMQALMDIPGIVTKEPPLADKNYIRGGKFIKHKQP</sequence>
<dbReference type="Proteomes" id="UP000316778">
    <property type="component" value="Unassembled WGS sequence"/>
</dbReference>
<protein>
    <submittedName>
        <fullName evidence="4">Subtilase family protein</fullName>
    </submittedName>
</protein>
<dbReference type="InterPro" id="IPR036852">
    <property type="entry name" value="Peptidase_S8/S53_dom_sf"/>
</dbReference>
<evidence type="ECO:0000313" key="4">
    <source>
        <dbReference type="EMBL" id="TWI86967.1"/>
    </source>
</evidence>
<evidence type="ECO:0000256" key="2">
    <source>
        <dbReference type="PROSITE-ProRule" id="PRU01240"/>
    </source>
</evidence>
<dbReference type="AlphaFoldDB" id="A0A562T0B2"/>
<dbReference type="GO" id="GO:0006508">
    <property type="term" value="P:proteolysis"/>
    <property type="evidence" value="ECO:0007669"/>
    <property type="project" value="InterPro"/>
</dbReference>
<comment type="similarity">
    <text evidence="1 2">Belongs to the peptidase S8 family.</text>
</comment>
<dbReference type="PANTHER" id="PTHR43399:SF4">
    <property type="entry name" value="CELL WALL-ASSOCIATED PROTEASE"/>
    <property type="match status" value="1"/>
</dbReference>